<dbReference type="PANTHER" id="PTHR34299">
    <property type="entry name" value="DIACYLGLYCEROL KINASE"/>
    <property type="match status" value="1"/>
</dbReference>
<comment type="subcellular location">
    <subcellularLocation>
        <location evidence="1">Cell membrane</location>
        <topology evidence="1">Multi-pass membrane protein</topology>
    </subcellularLocation>
</comment>
<dbReference type="AlphaFoldDB" id="A0A4V2MJ80"/>
<dbReference type="Pfam" id="PF01219">
    <property type="entry name" value="DAGK_prokar"/>
    <property type="match status" value="1"/>
</dbReference>
<dbReference type="GO" id="GO:0008654">
    <property type="term" value="P:phospholipid biosynthetic process"/>
    <property type="evidence" value="ECO:0007669"/>
    <property type="project" value="UniProtKB-KW"/>
</dbReference>
<feature type="binding site" evidence="17">
    <location>
        <position position="70"/>
    </location>
    <ligand>
        <name>ATP</name>
        <dbReference type="ChEBI" id="CHEBI:30616"/>
    </ligand>
</feature>
<feature type="binding site" evidence="18">
    <location>
        <position position="70"/>
    </location>
    <ligand>
        <name>a divalent metal cation</name>
        <dbReference type="ChEBI" id="CHEBI:60240"/>
    </ligand>
</feature>
<evidence type="ECO:0000256" key="14">
    <source>
        <dbReference type="ARBA" id="ARBA00023264"/>
    </source>
</evidence>
<evidence type="ECO:0000256" key="2">
    <source>
        <dbReference type="ARBA" id="ARBA00005967"/>
    </source>
</evidence>
<keyword evidence="5" id="KW-0808">Transferase</keyword>
<keyword evidence="12 19" id="KW-0472">Membrane</keyword>
<feature type="transmembrane region" description="Helical" evidence="19">
    <location>
        <begin position="23"/>
        <end position="42"/>
    </location>
</feature>
<evidence type="ECO:0000256" key="12">
    <source>
        <dbReference type="ARBA" id="ARBA00023136"/>
    </source>
</evidence>
<keyword evidence="4" id="KW-0444">Lipid biosynthesis</keyword>
<dbReference type="InterPro" id="IPR033717">
    <property type="entry name" value="UDPK"/>
</dbReference>
<evidence type="ECO:0000256" key="8">
    <source>
        <dbReference type="ARBA" id="ARBA00022777"/>
    </source>
</evidence>
<keyword evidence="7 17" id="KW-0547">Nucleotide-binding</keyword>
<dbReference type="Proteomes" id="UP000292884">
    <property type="component" value="Unassembled WGS sequence"/>
</dbReference>
<feature type="transmembrane region" description="Helical" evidence="19">
    <location>
        <begin position="49"/>
        <end position="73"/>
    </location>
</feature>
<keyword evidence="14" id="KW-1208">Phospholipid metabolism</keyword>
<evidence type="ECO:0000256" key="1">
    <source>
        <dbReference type="ARBA" id="ARBA00004651"/>
    </source>
</evidence>
<organism evidence="20 21">
    <name type="scientific">Pedobacter frigiditerrae</name>
    <dbReference type="NCBI Taxonomy" id="2530452"/>
    <lineage>
        <taxon>Bacteria</taxon>
        <taxon>Pseudomonadati</taxon>
        <taxon>Bacteroidota</taxon>
        <taxon>Sphingobacteriia</taxon>
        <taxon>Sphingobacteriales</taxon>
        <taxon>Sphingobacteriaceae</taxon>
        <taxon>Pedobacter</taxon>
    </lineage>
</organism>
<dbReference type="Gene3D" id="1.10.287.3610">
    <property type="match status" value="1"/>
</dbReference>
<dbReference type="EMBL" id="SJSK01000001">
    <property type="protein sequence ID" value="TCC93236.1"/>
    <property type="molecule type" value="Genomic_DNA"/>
</dbReference>
<reference evidence="20 21" key="1">
    <citation type="submission" date="2019-02" db="EMBL/GenBank/DDBJ databases">
        <title>Pedobacter sp. RP-1-13 sp. nov., isolated from Arctic soil.</title>
        <authorList>
            <person name="Dahal R.H."/>
        </authorList>
    </citation>
    <scope>NUCLEOTIDE SEQUENCE [LARGE SCALE GENOMIC DNA]</scope>
    <source>
        <strain evidence="20 21">RP-1-13</strain>
    </source>
</reference>
<evidence type="ECO:0000256" key="17">
    <source>
        <dbReference type="PIRSR" id="PIRSR600829-3"/>
    </source>
</evidence>
<evidence type="ECO:0000256" key="3">
    <source>
        <dbReference type="ARBA" id="ARBA00022475"/>
    </source>
</evidence>
<keyword evidence="6 19" id="KW-0812">Transmembrane</keyword>
<dbReference type="PANTHER" id="PTHR34299:SF1">
    <property type="entry name" value="DIACYLGLYCEROL KINASE"/>
    <property type="match status" value="1"/>
</dbReference>
<sequence>MKKFLKSFIYSFNGLSYAFRTQLSFRVHCLAAVLVVLLGLYFKLNSYEWLWIAIAIAVVVILELVNTAIEILVDLVSPEQNPKAGAIKDVASAAVLIGGLMALVIGLIIFVPKLI</sequence>
<protein>
    <submittedName>
        <fullName evidence="20">Diacylglycerol kinase family protein</fullName>
    </submittedName>
</protein>
<evidence type="ECO:0000256" key="11">
    <source>
        <dbReference type="ARBA" id="ARBA00023098"/>
    </source>
</evidence>
<evidence type="ECO:0000256" key="15">
    <source>
        <dbReference type="PIRSR" id="PIRSR600829-1"/>
    </source>
</evidence>
<proteinExistence type="inferred from homology"/>
<keyword evidence="21" id="KW-1185">Reference proteome</keyword>
<dbReference type="CDD" id="cd14265">
    <property type="entry name" value="UDPK_IM_like"/>
    <property type="match status" value="1"/>
</dbReference>
<dbReference type="InterPro" id="IPR036945">
    <property type="entry name" value="DAGK_sf"/>
</dbReference>
<evidence type="ECO:0000256" key="5">
    <source>
        <dbReference type="ARBA" id="ARBA00022679"/>
    </source>
</evidence>
<keyword evidence="18" id="KW-0460">Magnesium</keyword>
<evidence type="ECO:0000256" key="9">
    <source>
        <dbReference type="ARBA" id="ARBA00022840"/>
    </source>
</evidence>
<evidence type="ECO:0000256" key="4">
    <source>
        <dbReference type="ARBA" id="ARBA00022516"/>
    </source>
</evidence>
<evidence type="ECO:0000256" key="10">
    <source>
        <dbReference type="ARBA" id="ARBA00022989"/>
    </source>
</evidence>
<evidence type="ECO:0000256" key="13">
    <source>
        <dbReference type="ARBA" id="ARBA00023209"/>
    </source>
</evidence>
<comment type="caution">
    <text evidence="20">The sequence shown here is derived from an EMBL/GenBank/DDBJ whole genome shotgun (WGS) entry which is preliminary data.</text>
</comment>
<comment type="similarity">
    <text evidence="2">Belongs to the bacterial diacylglycerol kinase family.</text>
</comment>
<dbReference type="GO" id="GO:0046872">
    <property type="term" value="F:metal ion binding"/>
    <property type="evidence" value="ECO:0007669"/>
    <property type="project" value="UniProtKB-KW"/>
</dbReference>
<evidence type="ECO:0000256" key="19">
    <source>
        <dbReference type="SAM" id="Phobius"/>
    </source>
</evidence>
<dbReference type="InterPro" id="IPR000829">
    <property type="entry name" value="DAGK"/>
</dbReference>
<feature type="binding site" evidence="16">
    <location>
        <position position="63"/>
    </location>
    <ligand>
        <name>substrate</name>
    </ligand>
</feature>
<keyword evidence="8 20" id="KW-0418">Kinase</keyword>
<feature type="active site" description="Proton acceptor" evidence="15">
    <location>
        <position position="63"/>
    </location>
</feature>
<keyword evidence="9 17" id="KW-0067">ATP-binding</keyword>
<keyword evidence="10 19" id="KW-1133">Transmembrane helix</keyword>
<dbReference type="GO" id="GO:0005886">
    <property type="term" value="C:plasma membrane"/>
    <property type="evidence" value="ECO:0007669"/>
    <property type="project" value="UniProtKB-SubCell"/>
</dbReference>
<feature type="binding site" evidence="17">
    <location>
        <begin position="88"/>
        <end position="89"/>
    </location>
    <ligand>
        <name>ATP</name>
        <dbReference type="ChEBI" id="CHEBI:30616"/>
    </ligand>
</feature>
<accession>A0A4V2MJ80</accession>
<evidence type="ECO:0000313" key="21">
    <source>
        <dbReference type="Proteomes" id="UP000292884"/>
    </source>
</evidence>
<gene>
    <name evidence="20" type="ORF">EZ428_00225</name>
</gene>
<feature type="binding site" evidence="17">
    <location>
        <position position="10"/>
    </location>
    <ligand>
        <name>ATP</name>
        <dbReference type="ChEBI" id="CHEBI:30616"/>
    </ligand>
</feature>
<dbReference type="GO" id="GO:0005524">
    <property type="term" value="F:ATP binding"/>
    <property type="evidence" value="ECO:0007669"/>
    <property type="project" value="UniProtKB-KW"/>
</dbReference>
<keyword evidence="13" id="KW-0594">Phospholipid biosynthesis</keyword>
<evidence type="ECO:0000313" key="20">
    <source>
        <dbReference type="EMBL" id="TCC93236.1"/>
    </source>
</evidence>
<comment type="cofactor">
    <cofactor evidence="18">
        <name>Mg(2+)</name>
        <dbReference type="ChEBI" id="CHEBI:18420"/>
    </cofactor>
    <text evidence="18">Mn(2+), Zn(2+), Cd(2+) and Co(2+) support activity to lesser extents.</text>
</comment>
<evidence type="ECO:0000256" key="16">
    <source>
        <dbReference type="PIRSR" id="PIRSR600829-2"/>
    </source>
</evidence>
<name>A0A4V2MJ80_9SPHI</name>
<keyword evidence="3" id="KW-1003">Cell membrane</keyword>
<feature type="transmembrane region" description="Helical" evidence="19">
    <location>
        <begin position="93"/>
        <end position="111"/>
    </location>
</feature>
<dbReference type="GO" id="GO:0016301">
    <property type="term" value="F:kinase activity"/>
    <property type="evidence" value="ECO:0007669"/>
    <property type="project" value="UniProtKB-KW"/>
</dbReference>
<evidence type="ECO:0000256" key="7">
    <source>
        <dbReference type="ARBA" id="ARBA00022741"/>
    </source>
</evidence>
<evidence type="ECO:0000256" key="6">
    <source>
        <dbReference type="ARBA" id="ARBA00022692"/>
    </source>
</evidence>
<evidence type="ECO:0000256" key="18">
    <source>
        <dbReference type="PIRSR" id="PIRSR600829-4"/>
    </source>
</evidence>
<keyword evidence="18" id="KW-0479">Metal-binding</keyword>
<dbReference type="OrthoDB" id="1493837at2"/>
<keyword evidence="11" id="KW-0443">Lipid metabolism</keyword>
<feature type="binding site" evidence="16">
    <location>
        <position position="92"/>
    </location>
    <ligand>
        <name>substrate</name>
    </ligand>
</feature>
<dbReference type="RefSeq" id="WP_131551105.1">
    <property type="nucleotide sequence ID" value="NZ_SJSK01000001.1"/>
</dbReference>
<dbReference type="PROSITE" id="PS01069">
    <property type="entry name" value="DAGK_PROKAR"/>
    <property type="match status" value="1"/>
</dbReference>